<comment type="caution">
    <text evidence="9">The sequence shown here is derived from an EMBL/GenBank/DDBJ whole genome shotgun (WGS) entry which is preliminary data.</text>
</comment>
<keyword evidence="5 7" id="KW-0472">Membrane</keyword>
<sequence length="595" mass="64485">MASYGWHLWTVIVALSFASLLSALDSSIISTALPTIMHDLGSSPAYPWVANGYFLTSTAFQPLFGQTANIFGRRILTLSAVLLFTIGSAISGSAATIAALIAGRLIQGIGGGGINVMTQIVVSDLVPLRDRSRFMSIIFSFYSIALSIGPVVGGALAEHSSWRWIFYLNLPIAGVSFASLLLFLHVPYSPDLRSNIFRRVDLAGNSLLIASVISVLIALTWAGSEYPWSSWRVLVPLILGILGIAGFLILESTTLISEPTMPIRIFANRTSLPSFGLSFIHSMLTYWVSNYLPVYFQAVLEATPTGSGVDALPSVFIAMPFAIAAGFGLSFFNRFKPFMFAGFAFLAAGYGMLSLLDRSSSTAYWAASQGVAAAGTGMLMSVALPAIQAPLAEADQAITTAAWGFVRSFGGVWGVAIPTAIFNSQANSLLYRVSDDMIRSRLANGGAYALATRSFMMTLNSQPIIKGQVLSVYVDSLKLVWQVGIAFSLLGFAVTFIVKGIPLRENLGTHFGNSPDEKDQIDEKDDNSSLMDEPLVEHVYVTPPRHTKRREFARSFCYLSSLHLSGNWGMEALDLMRYSGTKHGIETIHEYDTWI</sequence>
<feature type="transmembrane region" description="Helical" evidence="7">
    <location>
        <begin position="338"/>
        <end position="356"/>
    </location>
</feature>
<evidence type="ECO:0000256" key="5">
    <source>
        <dbReference type="ARBA" id="ARBA00023136"/>
    </source>
</evidence>
<dbReference type="PANTHER" id="PTHR23501">
    <property type="entry name" value="MAJOR FACILITATOR SUPERFAMILY"/>
    <property type="match status" value="1"/>
</dbReference>
<feature type="transmembrane region" description="Helical" evidence="7">
    <location>
        <begin position="312"/>
        <end position="331"/>
    </location>
</feature>
<dbReference type="Gene3D" id="1.20.1720.10">
    <property type="entry name" value="Multidrug resistance protein D"/>
    <property type="match status" value="1"/>
</dbReference>
<organism evidence="9 10">
    <name type="scientific">Phomopsis amygdali</name>
    <name type="common">Fusicoccum amygdali</name>
    <dbReference type="NCBI Taxonomy" id="1214568"/>
    <lineage>
        <taxon>Eukaryota</taxon>
        <taxon>Fungi</taxon>
        <taxon>Dikarya</taxon>
        <taxon>Ascomycota</taxon>
        <taxon>Pezizomycotina</taxon>
        <taxon>Sordariomycetes</taxon>
        <taxon>Sordariomycetidae</taxon>
        <taxon>Diaporthales</taxon>
        <taxon>Diaporthaceae</taxon>
        <taxon>Diaporthe</taxon>
    </lineage>
</organism>
<dbReference type="GO" id="GO:0022857">
    <property type="term" value="F:transmembrane transporter activity"/>
    <property type="evidence" value="ECO:0007669"/>
    <property type="project" value="InterPro"/>
</dbReference>
<evidence type="ECO:0000256" key="4">
    <source>
        <dbReference type="ARBA" id="ARBA00022989"/>
    </source>
</evidence>
<feature type="domain" description="Major facilitator superfamily (MFS) profile" evidence="8">
    <location>
        <begin position="11"/>
        <end position="463"/>
    </location>
</feature>
<feature type="transmembrane region" description="Helical" evidence="7">
    <location>
        <begin position="207"/>
        <end position="224"/>
    </location>
</feature>
<proteinExistence type="predicted"/>
<dbReference type="PRINTS" id="PR01036">
    <property type="entry name" value="TCRTETB"/>
</dbReference>
<evidence type="ECO:0000313" key="9">
    <source>
        <dbReference type="EMBL" id="KAK2606643.1"/>
    </source>
</evidence>
<protein>
    <recommendedName>
        <fullName evidence="8">Major facilitator superfamily (MFS) profile domain-containing protein</fullName>
    </recommendedName>
</protein>
<feature type="transmembrane region" description="Helical" evidence="7">
    <location>
        <begin position="271"/>
        <end position="292"/>
    </location>
</feature>
<dbReference type="EMBL" id="JAUJFL010000003">
    <property type="protein sequence ID" value="KAK2606643.1"/>
    <property type="molecule type" value="Genomic_DNA"/>
</dbReference>
<keyword evidence="3 7" id="KW-0812">Transmembrane</keyword>
<dbReference type="InterPro" id="IPR020846">
    <property type="entry name" value="MFS_dom"/>
</dbReference>
<feature type="transmembrane region" description="Helical" evidence="7">
    <location>
        <begin position="75"/>
        <end position="99"/>
    </location>
</feature>
<dbReference type="Pfam" id="PF07690">
    <property type="entry name" value="MFS_1"/>
    <property type="match status" value="1"/>
</dbReference>
<feature type="transmembrane region" description="Helical" evidence="7">
    <location>
        <begin position="479"/>
        <end position="498"/>
    </location>
</feature>
<evidence type="ECO:0000256" key="7">
    <source>
        <dbReference type="SAM" id="Phobius"/>
    </source>
</evidence>
<evidence type="ECO:0000256" key="3">
    <source>
        <dbReference type="ARBA" id="ARBA00022692"/>
    </source>
</evidence>
<dbReference type="AlphaFoldDB" id="A0AAD9SG06"/>
<keyword evidence="6" id="KW-0325">Glycoprotein</keyword>
<evidence type="ECO:0000256" key="6">
    <source>
        <dbReference type="ARBA" id="ARBA00023180"/>
    </source>
</evidence>
<feature type="transmembrane region" description="Helical" evidence="7">
    <location>
        <begin position="105"/>
        <end position="122"/>
    </location>
</feature>
<evidence type="ECO:0000313" key="10">
    <source>
        <dbReference type="Proteomes" id="UP001265746"/>
    </source>
</evidence>
<dbReference type="InterPro" id="IPR036259">
    <property type="entry name" value="MFS_trans_sf"/>
</dbReference>
<evidence type="ECO:0000259" key="8">
    <source>
        <dbReference type="PROSITE" id="PS50850"/>
    </source>
</evidence>
<name>A0AAD9SG06_PHOAM</name>
<dbReference type="InterPro" id="IPR011701">
    <property type="entry name" value="MFS"/>
</dbReference>
<dbReference type="Proteomes" id="UP001265746">
    <property type="component" value="Unassembled WGS sequence"/>
</dbReference>
<feature type="transmembrane region" description="Helical" evidence="7">
    <location>
        <begin position="6"/>
        <end position="24"/>
    </location>
</feature>
<keyword evidence="4 7" id="KW-1133">Transmembrane helix</keyword>
<dbReference type="PANTHER" id="PTHR23501:SF187">
    <property type="entry name" value="MAJOR FACILITATOR SUPERFAMILY (MFS) PROFILE DOMAIN-CONTAINING PROTEIN"/>
    <property type="match status" value="1"/>
</dbReference>
<accession>A0AAD9SG06</accession>
<comment type="subcellular location">
    <subcellularLocation>
        <location evidence="1">Membrane</location>
        <topology evidence="1">Multi-pass membrane protein</topology>
    </subcellularLocation>
</comment>
<keyword evidence="10" id="KW-1185">Reference proteome</keyword>
<keyword evidence="2" id="KW-0813">Transport</keyword>
<dbReference type="PROSITE" id="PS50850">
    <property type="entry name" value="MFS"/>
    <property type="match status" value="1"/>
</dbReference>
<evidence type="ECO:0000256" key="2">
    <source>
        <dbReference type="ARBA" id="ARBA00022448"/>
    </source>
</evidence>
<gene>
    <name evidence="9" type="ORF">N8I77_005377</name>
</gene>
<feature type="transmembrane region" description="Helical" evidence="7">
    <location>
        <begin position="230"/>
        <end position="250"/>
    </location>
</feature>
<evidence type="ECO:0000256" key="1">
    <source>
        <dbReference type="ARBA" id="ARBA00004141"/>
    </source>
</evidence>
<dbReference type="GO" id="GO:0005886">
    <property type="term" value="C:plasma membrane"/>
    <property type="evidence" value="ECO:0007669"/>
    <property type="project" value="TreeGrafter"/>
</dbReference>
<dbReference type="SUPFAM" id="SSF103473">
    <property type="entry name" value="MFS general substrate transporter"/>
    <property type="match status" value="1"/>
</dbReference>
<feature type="transmembrane region" description="Helical" evidence="7">
    <location>
        <begin position="164"/>
        <end position="186"/>
    </location>
</feature>
<reference evidence="9" key="1">
    <citation type="submission" date="2023-06" db="EMBL/GenBank/DDBJ databases">
        <authorList>
            <person name="Noh H."/>
        </authorList>
    </citation>
    <scope>NUCLEOTIDE SEQUENCE</scope>
    <source>
        <strain evidence="9">DUCC20226</strain>
    </source>
</reference>
<feature type="transmembrane region" description="Helical" evidence="7">
    <location>
        <begin position="362"/>
        <end position="384"/>
    </location>
</feature>
<feature type="transmembrane region" description="Helical" evidence="7">
    <location>
        <begin position="134"/>
        <end position="152"/>
    </location>
</feature>